<accession>A0A1G4I6A6</accession>
<dbReference type="InterPro" id="IPR002355">
    <property type="entry name" value="Cu_oxidase_Cu_BS"/>
</dbReference>
<evidence type="ECO:0000256" key="3">
    <source>
        <dbReference type="ARBA" id="ARBA00023002"/>
    </source>
</evidence>
<evidence type="ECO:0000313" key="9">
    <source>
        <dbReference type="Proteomes" id="UP000195570"/>
    </source>
</evidence>
<dbReference type="PANTHER" id="PTHR11709:SF2">
    <property type="entry name" value="MULTICOPPER OXIDASE LPR1"/>
    <property type="match status" value="1"/>
</dbReference>
<evidence type="ECO:0000313" key="8">
    <source>
        <dbReference type="EMBL" id="SCU67361.1"/>
    </source>
</evidence>
<dbReference type="InterPro" id="IPR011707">
    <property type="entry name" value="Cu-oxidase-like_N"/>
</dbReference>
<keyword evidence="4" id="KW-0472">Membrane</keyword>
<keyword evidence="2" id="KW-0479">Metal-binding</keyword>
<evidence type="ECO:0000256" key="4">
    <source>
        <dbReference type="SAM" id="Phobius"/>
    </source>
</evidence>
<dbReference type="GeneID" id="92381638"/>
<dbReference type="RefSeq" id="XP_067078687.1">
    <property type="nucleotide sequence ID" value="XM_067222586.1"/>
</dbReference>
<dbReference type="Pfam" id="PF07732">
    <property type="entry name" value="Cu-oxidase_3"/>
    <property type="match status" value="1"/>
</dbReference>
<dbReference type="InterPro" id="IPR045087">
    <property type="entry name" value="Cu-oxidase_fam"/>
</dbReference>
<keyword evidence="5" id="KW-0732">Signal</keyword>
<dbReference type="PROSITE" id="PS00080">
    <property type="entry name" value="MULTICOPPER_OXIDASE2"/>
    <property type="match status" value="1"/>
</dbReference>
<organism evidence="8 9">
    <name type="scientific">Trypanosoma equiperdum</name>
    <dbReference type="NCBI Taxonomy" id="5694"/>
    <lineage>
        <taxon>Eukaryota</taxon>
        <taxon>Discoba</taxon>
        <taxon>Euglenozoa</taxon>
        <taxon>Kinetoplastea</taxon>
        <taxon>Metakinetoplastina</taxon>
        <taxon>Trypanosomatida</taxon>
        <taxon>Trypanosomatidae</taxon>
        <taxon>Trypanosoma</taxon>
    </lineage>
</organism>
<name>A0A1G4I6A6_TRYEQ</name>
<dbReference type="Pfam" id="PF07731">
    <property type="entry name" value="Cu-oxidase_2"/>
    <property type="match status" value="1"/>
</dbReference>
<dbReference type="GO" id="GO:0005507">
    <property type="term" value="F:copper ion binding"/>
    <property type="evidence" value="ECO:0007669"/>
    <property type="project" value="InterPro"/>
</dbReference>
<feature type="transmembrane region" description="Helical" evidence="4">
    <location>
        <begin position="588"/>
        <end position="608"/>
    </location>
</feature>
<keyword evidence="9" id="KW-1185">Reference proteome</keyword>
<dbReference type="PANTHER" id="PTHR11709">
    <property type="entry name" value="MULTI-COPPER OXIDASE"/>
    <property type="match status" value="1"/>
</dbReference>
<feature type="chain" id="PRO_5009235225" evidence="5">
    <location>
        <begin position="38"/>
        <end position="750"/>
    </location>
</feature>
<dbReference type="InterPro" id="IPR008972">
    <property type="entry name" value="Cupredoxin"/>
</dbReference>
<reference evidence="8" key="1">
    <citation type="submission" date="2016-09" db="EMBL/GenBank/DDBJ databases">
        <authorList>
            <person name="Hebert L."/>
            <person name="Moumen B."/>
        </authorList>
    </citation>
    <scope>NUCLEOTIDE SEQUENCE [LARGE SCALE GENOMIC DNA]</scope>
    <source>
        <strain evidence="8">OVI</strain>
    </source>
</reference>
<feature type="domain" description="Plastocyanin-like" evidence="7">
    <location>
        <begin position="81"/>
        <end position="201"/>
    </location>
</feature>
<dbReference type="AlphaFoldDB" id="A0A1G4I6A6"/>
<evidence type="ECO:0000259" key="6">
    <source>
        <dbReference type="Pfam" id="PF07731"/>
    </source>
</evidence>
<dbReference type="VEuPathDB" id="TriTrypDB:TEOVI_000770400"/>
<keyword evidence="4" id="KW-1133">Transmembrane helix</keyword>
<keyword evidence="4" id="KW-0812">Transmembrane</keyword>
<evidence type="ECO:0000259" key="7">
    <source>
        <dbReference type="Pfam" id="PF07732"/>
    </source>
</evidence>
<gene>
    <name evidence="8" type="ORF">TEOVI_000770400</name>
</gene>
<dbReference type="Gene3D" id="2.60.40.420">
    <property type="entry name" value="Cupredoxins - blue copper proteins"/>
    <property type="match status" value="3"/>
</dbReference>
<feature type="signal peptide" evidence="5">
    <location>
        <begin position="1"/>
        <end position="37"/>
    </location>
</feature>
<dbReference type="GO" id="GO:0016491">
    <property type="term" value="F:oxidoreductase activity"/>
    <property type="evidence" value="ECO:0007669"/>
    <property type="project" value="UniProtKB-KW"/>
</dbReference>
<evidence type="ECO:0000256" key="5">
    <source>
        <dbReference type="SAM" id="SignalP"/>
    </source>
</evidence>
<evidence type="ECO:0000256" key="1">
    <source>
        <dbReference type="ARBA" id="ARBA00010609"/>
    </source>
</evidence>
<dbReference type="InterPro" id="IPR011706">
    <property type="entry name" value="Cu-oxidase_C"/>
</dbReference>
<comment type="caution">
    <text evidence="8">The sequence shown here is derived from an EMBL/GenBank/DDBJ whole genome shotgun (WGS) entry which is preliminary data.</text>
</comment>
<dbReference type="SUPFAM" id="SSF49503">
    <property type="entry name" value="Cupredoxins"/>
    <property type="match status" value="3"/>
</dbReference>
<sequence length="750" mass="84343">MNGRITGQHSAPAVLNRFFQHLHLHLLLPLVVISCACEELVPLTDIFPSGGDTLLNLNVRPVEVTIPLKGFGKGAVFTYKTRLYVYNGVPQLPGPTIHVKPGGKLVLNLFNDLGSEDYGDGEENMYTYHGVNSTNIHFHGVHGDPNIDDVFKEVKPKKSIRYRLPIPDDHLPGLNWYHTHAHGSTHLLLMGGLFGALVVDDVKGDDTLLSMPQVTLFIHLYRLRASKLCDGRTMDFVDKAIRNNMSSRPRIMNRKGKELELTSDLFFVNGQHKPTVTVHSGEAKLFRMAFAAGSCHLNISLPKACRFHIVAADGVPLAKSREVIAHWLYFTTATRYDVVVQCDGNYTEKTTFPVSLVETGDTVFYIAVAASVSRHPMLVEFPVRSNLTGVRYLNTKGAAVKRSISFSQLTLRGKGSYYIIGQGTDCSSLVNSTTCYYEHFMGQKGHDYDKYHGFVVPLNAVVEAHIFGDPNDPMPHPFHAHVNHFKFVSFVPREGGMHQNVSMSDYGIFPGDIRDTIPIFDGVTVLRWRAASYPGEVVYHCHSLDHEDRGMMTSYLVYQQQSSNSSDPAMLSPGEDYELGVGMNRGTLLLLAILFFIAFIISMVIAHLRVDPTGFVQSAREREALRITKVSTRNALSQSEHIPLVKKKMLGRITPLLPVLYKKGDIHHHYASHRRFAPFSYLCISVFLALACARSLQCVRRKLEHRTRRHACLFCIWLLCRRSDVSFFFFLPFCMLRRKKSLVFIFTTAS</sequence>
<dbReference type="PROSITE" id="PS51257">
    <property type="entry name" value="PROKAR_LIPOPROTEIN"/>
    <property type="match status" value="1"/>
</dbReference>
<proteinExistence type="inferred from homology"/>
<evidence type="ECO:0000256" key="2">
    <source>
        <dbReference type="ARBA" id="ARBA00022723"/>
    </source>
</evidence>
<dbReference type="EMBL" id="CZPT02000733">
    <property type="protein sequence ID" value="SCU67361.1"/>
    <property type="molecule type" value="Genomic_DNA"/>
</dbReference>
<feature type="domain" description="Plastocyanin-like" evidence="6">
    <location>
        <begin position="440"/>
        <end position="560"/>
    </location>
</feature>
<comment type="similarity">
    <text evidence="1">Belongs to the multicopper oxidase family.</text>
</comment>
<keyword evidence="3" id="KW-0560">Oxidoreductase</keyword>
<dbReference type="Proteomes" id="UP000195570">
    <property type="component" value="Unassembled WGS sequence"/>
</dbReference>
<dbReference type="CDD" id="cd13853">
    <property type="entry name" value="CuRO_1_Tth-MCO_like"/>
    <property type="match status" value="1"/>
</dbReference>
<protein>
    <submittedName>
        <fullName evidence="8">Multicopper oxidase, putative</fullName>
    </submittedName>
</protein>